<sequence length="146" mass="16594">MSQEYSDYVVEIEHCLRSVAAAVRRKGRMLLSDYGLTSPQFEALIVLDREGELTIGELSGKLYLAYSTTTDLVDRLEKSAYVTRQRCSEDRRVVRVRLEPHGVTLIEGVLDARRNYLNSVLASVDTDTRKTILDSLELLHMNMANQ</sequence>
<dbReference type="SUPFAM" id="SSF46785">
    <property type="entry name" value="Winged helix' DNA-binding domain"/>
    <property type="match status" value="1"/>
</dbReference>
<dbReference type="Proteomes" id="UP001164761">
    <property type="component" value="Chromosome"/>
</dbReference>
<dbReference type="PANTHER" id="PTHR33164:SF43">
    <property type="entry name" value="HTH-TYPE TRANSCRIPTIONAL REPRESSOR YETL"/>
    <property type="match status" value="1"/>
</dbReference>
<dbReference type="PROSITE" id="PS50995">
    <property type="entry name" value="HTH_MARR_2"/>
    <property type="match status" value="1"/>
</dbReference>
<dbReference type="EMBL" id="CP104067">
    <property type="protein sequence ID" value="WAH44226.1"/>
    <property type="molecule type" value="Genomic_DNA"/>
</dbReference>
<evidence type="ECO:0000256" key="1">
    <source>
        <dbReference type="ARBA" id="ARBA00023125"/>
    </source>
</evidence>
<evidence type="ECO:0000313" key="4">
    <source>
        <dbReference type="Proteomes" id="UP001164761"/>
    </source>
</evidence>
<name>A0ABY6ZPZ2_9BACL</name>
<dbReference type="PANTHER" id="PTHR33164">
    <property type="entry name" value="TRANSCRIPTIONAL REGULATOR, MARR FAMILY"/>
    <property type="match status" value="1"/>
</dbReference>
<dbReference type="SMART" id="SM00347">
    <property type="entry name" value="HTH_MARR"/>
    <property type="match status" value="1"/>
</dbReference>
<dbReference type="InterPro" id="IPR039422">
    <property type="entry name" value="MarR/SlyA-like"/>
</dbReference>
<accession>A0ABY6ZPZ2</accession>
<dbReference type="RefSeq" id="WP_268008122.1">
    <property type="nucleotide sequence ID" value="NZ_BSUT01000001.1"/>
</dbReference>
<dbReference type="InterPro" id="IPR000835">
    <property type="entry name" value="HTH_MarR-typ"/>
</dbReference>
<protein>
    <submittedName>
        <fullName evidence="3">MarR family transcriptional regulator</fullName>
    </submittedName>
</protein>
<keyword evidence="1" id="KW-0238">DNA-binding</keyword>
<feature type="domain" description="HTH marR-type" evidence="2">
    <location>
        <begin position="9"/>
        <end position="141"/>
    </location>
</feature>
<keyword evidence="4" id="KW-1185">Reference proteome</keyword>
<evidence type="ECO:0000259" key="2">
    <source>
        <dbReference type="PROSITE" id="PS50995"/>
    </source>
</evidence>
<proteinExistence type="predicted"/>
<gene>
    <name evidence="3" type="ORF">NZD89_13070</name>
</gene>
<dbReference type="Pfam" id="PF01047">
    <property type="entry name" value="MarR"/>
    <property type="match status" value="1"/>
</dbReference>
<reference evidence="3" key="1">
    <citation type="submission" date="2022-08" db="EMBL/GenBank/DDBJ databases">
        <title>Alicyclobacillus fastidiosus DSM 17978, complete genome.</title>
        <authorList>
            <person name="Wang Q."/>
            <person name="Cai R."/>
            <person name="Wang Z."/>
        </authorList>
    </citation>
    <scope>NUCLEOTIDE SEQUENCE</scope>
    <source>
        <strain evidence="3">DSM 17978</strain>
    </source>
</reference>
<evidence type="ECO:0000313" key="3">
    <source>
        <dbReference type="EMBL" id="WAH44226.1"/>
    </source>
</evidence>
<dbReference type="InterPro" id="IPR036390">
    <property type="entry name" value="WH_DNA-bd_sf"/>
</dbReference>
<dbReference type="InterPro" id="IPR036388">
    <property type="entry name" value="WH-like_DNA-bd_sf"/>
</dbReference>
<organism evidence="3 4">
    <name type="scientific">Alicyclobacillus fastidiosus</name>
    <dbReference type="NCBI Taxonomy" id="392011"/>
    <lineage>
        <taxon>Bacteria</taxon>
        <taxon>Bacillati</taxon>
        <taxon>Bacillota</taxon>
        <taxon>Bacilli</taxon>
        <taxon>Bacillales</taxon>
        <taxon>Alicyclobacillaceae</taxon>
        <taxon>Alicyclobacillus</taxon>
    </lineage>
</organism>
<dbReference type="Gene3D" id="1.10.10.10">
    <property type="entry name" value="Winged helix-like DNA-binding domain superfamily/Winged helix DNA-binding domain"/>
    <property type="match status" value="1"/>
</dbReference>